<evidence type="ECO:0000256" key="2">
    <source>
        <dbReference type="ARBA" id="ARBA00022741"/>
    </source>
</evidence>
<dbReference type="Gene3D" id="3.40.50.300">
    <property type="entry name" value="P-loop containing nucleotide triphosphate hydrolases"/>
    <property type="match status" value="1"/>
</dbReference>
<dbReference type="Proteomes" id="UP000193224">
    <property type="component" value="Unassembled WGS sequence"/>
</dbReference>
<dbReference type="GO" id="GO:0016887">
    <property type="term" value="F:ATP hydrolysis activity"/>
    <property type="evidence" value="ECO:0007669"/>
    <property type="project" value="InterPro"/>
</dbReference>
<gene>
    <name evidence="5" type="primary">lptB_1</name>
    <name evidence="5" type="ORF">ROA7745_01044</name>
</gene>
<dbReference type="GO" id="GO:1903806">
    <property type="term" value="P:L-isoleucine import across plasma membrane"/>
    <property type="evidence" value="ECO:0007669"/>
    <property type="project" value="TreeGrafter"/>
</dbReference>
<sequence>MTPILDVKSLTKRFGGLTAVNALDLTVRTGEIHGVIGPNGAGKTTLFSLIAGAMRPTSGQVFFDGTEITTWAPHKITEAGLARTFQRSAVYHGFSVLENMLISMHTGCRVSLLGAIFNFGPTFPAAEIEQADGILEFVGLSEYRDAQAETLALGHQRSLGIAIALATGPRLLMLDEPAAGMNAQEAVVLDELIRKIRDDQGISVVLVEHDMKLVMEICDRITAINFGLLLANGTPEEIAGNNEVIDAYLGVEDLLDEDGDHA</sequence>
<evidence type="ECO:0000313" key="6">
    <source>
        <dbReference type="Proteomes" id="UP000193224"/>
    </source>
</evidence>
<dbReference type="AlphaFoldDB" id="A0A1X7BNP3"/>
<dbReference type="InterPro" id="IPR003593">
    <property type="entry name" value="AAA+_ATPase"/>
</dbReference>
<dbReference type="PANTHER" id="PTHR45772:SF7">
    <property type="entry name" value="AMINO ACID ABC TRANSPORTER ATP-BINDING PROTEIN"/>
    <property type="match status" value="1"/>
</dbReference>
<dbReference type="GO" id="GO:0015192">
    <property type="term" value="F:L-phenylalanine transmembrane transporter activity"/>
    <property type="evidence" value="ECO:0007669"/>
    <property type="project" value="TreeGrafter"/>
</dbReference>
<dbReference type="GO" id="GO:0042941">
    <property type="term" value="P:D-alanine transmembrane transport"/>
    <property type="evidence" value="ECO:0007669"/>
    <property type="project" value="TreeGrafter"/>
</dbReference>
<evidence type="ECO:0000256" key="1">
    <source>
        <dbReference type="ARBA" id="ARBA00022448"/>
    </source>
</evidence>
<keyword evidence="5" id="KW-0378">Hydrolase</keyword>
<dbReference type="InterPro" id="IPR051120">
    <property type="entry name" value="ABC_AA/LPS_Transport"/>
</dbReference>
<dbReference type="RefSeq" id="WP_085799212.1">
    <property type="nucleotide sequence ID" value="NZ_FWXB01000003.1"/>
</dbReference>
<keyword evidence="3 5" id="KW-0067">ATP-binding</keyword>
<dbReference type="InterPro" id="IPR003439">
    <property type="entry name" value="ABC_transporter-like_ATP-bd"/>
</dbReference>
<dbReference type="PROSITE" id="PS50893">
    <property type="entry name" value="ABC_TRANSPORTER_2"/>
    <property type="match status" value="1"/>
</dbReference>
<evidence type="ECO:0000256" key="3">
    <source>
        <dbReference type="ARBA" id="ARBA00022840"/>
    </source>
</evidence>
<dbReference type="InterPro" id="IPR027417">
    <property type="entry name" value="P-loop_NTPase"/>
</dbReference>
<reference evidence="5 6" key="1">
    <citation type="submission" date="2017-03" db="EMBL/GenBank/DDBJ databases">
        <authorList>
            <person name="Afonso C.L."/>
            <person name="Miller P.J."/>
            <person name="Scott M.A."/>
            <person name="Spackman E."/>
            <person name="Goraichik I."/>
            <person name="Dimitrov K.M."/>
            <person name="Suarez D.L."/>
            <person name="Swayne D.E."/>
        </authorList>
    </citation>
    <scope>NUCLEOTIDE SEQUENCE [LARGE SCALE GENOMIC DNA]</scope>
    <source>
        <strain evidence="5 6">CECT 7745</strain>
    </source>
</reference>
<organism evidence="5 6">
    <name type="scientific">Roseovarius aestuarii</name>
    <dbReference type="NCBI Taxonomy" id="475083"/>
    <lineage>
        <taxon>Bacteria</taxon>
        <taxon>Pseudomonadati</taxon>
        <taxon>Pseudomonadota</taxon>
        <taxon>Alphaproteobacteria</taxon>
        <taxon>Rhodobacterales</taxon>
        <taxon>Roseobacteraceae</taxon>
        <taxon>Roseovarius</taxon>
    </lineage>
</organism>
<evidence type="ECO:0000259" key="4">
    <source>
        <dbReference type="PROSITE" id="PS50893"/>
    </source>
</evidence>
<keyword evidence="1" id="KW-0813">Transport</keyword>
<accession>A0A1X7BNP3</accession>
<dbReference type="Pfam" id="PF00005">
    <property type="entry name" value="ABC_tran"/>
    <property type="match status" value="1"/>
</dbReference>
<keyword evidence="2" id="KW-0547">Nucleotide-binding</keyword>
<dbReference type="OrthoDB" id="9806149at2"/>
<dbReference type="GO" id="GO:0015808">
    <property type="term" value="P:L-alanine transport"/>
    <property type="evidence" value="ECO:0007669"/>
    <property type="project" value="TreeGrafter"/>
</dbReference>
<dbReference type="GO" id="GO:0005304">
    <property type="term" value="F:L-valine transmembrane transporter activity"/>
    <property type="evidence" value="ECO:0007669"/>
    <property type="project" value="TreeGrafter"/>
</dbReference>
<feature type="domain" description="ABC transporter" evidence="4">
    <location>
        <begin position="5"/>
        <end position="251"/>
    </location>
</feature>
<dbReference type="CDD" id="cd03219">
    <property type="entry name" value="ABC_Mj1267_LivG_branched"/>
    <property type="match status" value="1"/>
</dbReference>
<name>A0A1X7BNP3_9RHOB</name>
<keyword evidence="6" id="KW-1185">Reference proteome</keyword>
<dbReference type="SMART" id="SM00382">
    <property type="entry name" value="AAA"/>
    <property type="match status" value="1"/>
</dbReference>
<dbReference type="FunFam" id="3.40.50.300:FF:000421">
    <property type="entry name" value="Branched-chain amino acid ABC transporter ATP-binding protein"/>
    <property type="match status" value="1"/>
</dbReference>
<dbReference type="SUPFAM" id="SSF52540">
    <property type="entry name" value="P-loop containing nucleoside triphosphate hydrolases"/>
    <property type="match status" value="1"/>
</dbReference>
<dbReference type="EC" id="3.6.3.-" evidence="5"/>
<dbReference type="GO" id="GO:0005524">
    <property type="term" value="F:ATP binding"/>
    <property type="evidence" value="ECO:0007669"/>
    <property type="project" value="UniProtKB-KW"/>
</dbReference>
<dbReference type="EMBL" id="FWXB01000003">
    <property type="protein sequence ID" value="SMC11233.1"/>
    <property type="molecule type" value="Genomic_DNA"/>
</dbReference>
<dbReference type="GO" id="GO:0015188">
    <property type="term" value="F:L-isoleucine transmembrane transporter activity"/>
    <property type="evidence" value="ECO:0007669"/>
    <property type="project" value="TreeGrafter"/>
</dbReference>
<dbReference type="InterPro" id="IPR032823">
    <property type="entry name" value="BCA_ABC_TP_C"/>
</dbReference>
<evidence type="ECO:0000313" key="5">
    <source>
        <dbReference type="EMBL" id="SMC11233.1"/>
    </source>
</evidence>
<dbReference type="GO" id="GO:1903805">
    <property type="term" value="P:L-valine import across plasma membrane"/>
    <property type="evidence" value="ECO:0007669"/>
    <property type="project" value="TreeGrafter"/>
</dbReference>
<dbReference type="Pfam" id="PF12399">
    <property type="entry name" value="BCA_ABC_TP_C"/>
    <property type="match status" value="1"/>
</dbReference>
<dbReference type="PANTHER" id="PTHR45772">
    <property type="entry name" value="CONSERVED COMPONENT OF ABC TRANSPORTER FOR NATURAL AMINO ACIDS-RELATED"/>
    <property type="match status" value="1"/>
</dbReference>
<protein>
    <submittedName>
        <fullName evidence="5">Lipopolysaccharide export system ATP-binding protein LptB</fullName>
        <ecNumber evidence="5">3.6.3.-</ecNumber>
    </submittedName>
</protein>
<dbReference type="GO" id="GO:0005886">
    <property type="term" value="C:plasma membrane"/>
    <property type="evidence" value="ECO:0007669"/>
    <property type="project" value="TreeGrafter"/>
</dbReference>
<proteinExistence type="predicted"/>